<dbReference type="GO" id="GO:0016020">
    <property type="term" value="C:membrane"/>
    <property type="evidence" value="ECO:0007669"/>
    <property type="project" value="UniProtKB-SubCell"/>
</dbReference>
<dbReference type="EMBL" id="FOIS01000002">
    <property type="protein sequence ID" value="SEV97950.1"/>
    <property type="molecule type" value="Genomic_DNA"/>
</dbReference>
<feature type="transmembrane region" description="Helical" evidence="1">
    <location>
        <begin position="135"/>
        <end position="155"/>
    </location>
</feature>
<dbReference type="Gene3D" id="1.20.144.10">
    <property type="entry name" value="Phosphatidic acid phosphatase type 2/haloperoxidase"/>
    <property type="match status" value="1"/>
</dbReference>
<feature type="transmembrane region" description="Helical" evidence="1">
    <location>
        <begin position="101"/>
        <end position="123"/>
    </location>
</feature>
<keyword evidence="1" id="KW-0812">Transmembrane</keyword>
<feature type="transmembrane region" description="Helical" evidence="1">
    <location>
        <begin position="216"/>
        <end position="236"/>
    </location>
</feature>
<accession>A0A1I0N9L8</accession>
<name>A0A1I0N9L8_9EURY</name>
<evidence type="ECO:0000313" key="3">
    <source>
        <dbReference type="EMBL" id="SEV97950.1"/>
    </source>
</evidence>
<dbReference type="InterPro" id="IPR000326">
    <property type="entry name" value="PAP2/HPO"/>
</dbReference>
<feature type="domain" description="Phosphatidic acid phosphatase type 2/haloperoxidase" evidence="2">
    <location>
        <begin position="135"/>
        <end position="257"/>
    </location>
</feature>
<dbReference type="SMART" id="SM00014">
    <property type="entry name" value="acidPPc"/>
    <property type="match status" value="1"/>
</dbReference>
<gene>
    <name evidence="3" type="ORF">SAMN05216285_1488</name>
</gene>
<dbReference type="eggNOG" id="arCOG03951">
    <property type="taxonomic scope" value="Archaea"/>
</dbReference>
<dbReference type="Proteomes" id="UP000183275">
    <property type="component" value="Unassembled WGS sequence"/>
</dbReference>
<dbReference type="InterPro" id="IPR026841">
    <property type="entry name" value="Aur1/Ipt1"/>
</dbReference>
<sequence length="288" mass="32317">MLAEVLTQLVIVIAALLPISVAIFIDRERLARTRTDWRRRLRTAAPIIGILAVVLVINRVARQTAPALSRRIGVHLTATFYNVEGEFILLFQSIATAETTAYFSAIYVYGYTFLLIFPIIAYFTLSDTRIFRRLLAAYALNYAIGLLFYIFVIAYGPRNLMPAELGETMLYDTNPQYKYLTREVNTNTNVFPSLHTSLSATVAAFASMTRSEFPKWFPIAVVLAASVAISTMFLGIHWGIDVTAGLILAAVCVALSDRLVDRWSLSELLDDRFPQLQEWLTDDDGEQA</sequence>
<protein>
    <submittedName>
        <fullName evidence="3">Membrane-associated phospholipid phosphatase</fullName>
    </submittedName>
</protein>
<dbReference type="CDD" id="cd03386">
    <property type="entry name" value="PAP2_Aur1_like"/>
    <property type="match status" value="1"/>
</dbReference>
<evidence type="ECO:0000256" key="1">
    <source>
        <dbReference type="SAM" id="Phobius"/>
    </source>
</evidence>
<dbReference type="RefSeq" id="WP_049988518.1">
    <property type="nucleotide sequence ID" value="NZ_FOIS01000002.1"/>
</dbReference>
<dbReference type="STRING" id="1202768.SAMN05216285_1488"/>
<dbReference type="OrthoDB" id="329477at2157"/>
<dbReference type="InterPro" id="IPR036938">
    <property type="entry name" value="PAP2/HPO_sf"/>
</dbReference>
<reference evidence="4" key="1">
    <citation type="submission" date="2016-10" db="EMBL/GenBank/DDBJ databases">
        <authorList>
            <person name="Varghese N."/>
        </authorList>
    </citation>
    <scope>NUCLEOTIDE SEQUENCE [LARGE SCALE GENOMIC DNA]</scope>
    <source>
        <strain evidence="4">CGMCC 1.12284</strain>
    </source>
</reference>
<evidence type="ECO:0000259" key="2">
    <source>
        <dbReference type="SMART" id="SM00014"/>
    </source>
</evidence>
<organism evidence="3 4">
    <name type="scientific">Natrinema salifodinae</name>
    <dbReference type="NCBI Taxonomy" id="1202768"/>
    <lineage>
        <taxon>Archaea</taxon>
        <taxon>Methanobacteriati</taxon>
        <taxon>Methanobacteriota</taxon>
        <taxon>Stenosarchaea group</taxon>
        <taxon>Halobacteria</taxon>
        <taxon>Halobacteriales</taxon>
        <taxon>Natrialbaceae</taxon>
        <taxon>Natrinema</taxon>
    </lineage>
</organism>
<feature type="transmembrane region" description="Helical" evidence="1">
    <location>
        <begin position="44"/>
        <end position="61"/>
    </location>
</feature>
<keyword evidence="1" id="KW-1133">Transmembrane helix</keyword>
<keyword evidence="1" id="KW-0472">Membrane</keyword>
<keyword evidence="4" id="KW-1185">Reference proteome</keyword>
<evidence type="ECO:0000313" key="4">
    <source>
        <dbReference type="Proteomes" id="UP000183275"/>
    </source>
</evidence>
<proteinExistence type="predicted"/>
<feature type="transmembrane region" description="Helical" evidence="1">
    <location>
        <begin position="6"/>
        <end position="24"/>
    </location>
</feature>
<dbReference type="AlphaFoldDB" id="A0A1I0N9L8"/>
<dbReference type="Pfam" id="PF14378">
    <property type="entry name" value="PAP2_3"/>
    <property type="match status" value="1"/>
</dbReference>
<dbReference type="SUPFAM" id="SSF48317">
    <property type="entry name" value="Acid phosphatase/Vanadium-dependent haloperoxidase"/>
    <property type="match status" value="1"/>
</dbReference>